<evidence type="ECO:0000259" key="2">
    <source>
        <dbReference type="Pfam" id="PF04773"/>
    </source>
</evidence>
<dbReference type="PANTHER" id="PTHR30273">
    <property type="entry name" value="PERIPLASMIC SIGNAL SENSOR AND SIGMA FACTOR ACTIVATOR FECR-RELATED"/>
    <property type="match status" value="1"/>
</dbReference>
<evidence type="ECO:0000313" key="5">
    <source>
        <dbReference type="Proteomes" id="UP000198525"/>
    </source>
</evidence>
<dbReference type="InterPro" id="IPR012373">
    <property type="entry name" value="Ferrdict_sens_TM"/>
</dbReference>
<dbReference type="STRING" id="376427.SAMN04487954_10718"/>
<evidence type="ECO:0000259" key="3">
    <source>
        <dbReference type="Pfam" id="PF16220"/>
    </source>
</evidence>
<proteinExistence type="predicted"/>
<dbReference type="Pfam" id="PF04773">
    <property type="entry name" value="FecR"/>
    <property type="match status" value="1"/>
</dbReference>
<name>A0A1G8VQY7_9GAMM</name>
<feature type="domain" description="FecR N-terminal" evidence="3">
    <location>
        <begin position="16"/>
        <end position="58"/>
    </location>
</feature>
<reference evidence="4 5" key="1">
    <citation type="submission" date="2016-10" db="EMBL/GenBank/DDBJ databases">
        <authorList>
            <person name="de Groot N.N."/>
        </authorList>
    </citation>
    <scope>NUCLEOTIDE SEQUENCE [LARGE SCALE GENOMIC DNA]</scope>
    <source>
        <strain evidence="4 5">CGMCC 1.6133</strain>
    </source>
</reference>
<dbReference type="GO" id="GO:0016989">
    <property type="term" value="F:sigma factor antagonist activity"/>
    <property type="evidence" value="ECO:0007669"/>
    <property type="project" value="TreeGrafter"/>
</dbReference>
<dbReference type="RefSeq" id="WP_089685590.1">
    <property type="nucleotide sequence ID" value="NZ_FNES01000007.1"/>
</dbReference>
<evidence type="ECO:0000313" key="4">
    <source>
        <dbReference type="EMBL" id="SDJ68528.1"/>
    </source>
</evidence>
<dbReference type="Pfam" id="PF16220">
    <property type="entry name" value="DUF4880"/>
    <property type="match status" value="1"/>
</dbReference>
<dbReference type="Proteomes" id="UP000198525">
    <property type="component" value="Unassembled WGS sequence"/>
</dbReference>
<keyword evidence="1" id="KW-0472">Membrane</keyword>
<dbReference type="OrthoDB" id="9798846at2"/>
<keyword evidence="1" id="KW-0812">Transmembrane</keyword>
<dbReference type="PIRSF" id="PIRSF018266">
    <property type="entry name" value="FecR"/>
    <property type="match status" value="1"/>
</dbReference>
<gene>
    <name evidence="4" type="ORF">SAMN04487954_10718</name>
</gene>
<organism evidence="4 5">
    <name type="scientific">Billgrantia gudaonensis</name>
    <dbReference type="NCBI Taxonomy" id="376427"/>
    <lineage>
        <taxon>Bacteria</taxon>
        <taxon>Pseudomonadati</taxon>
        <taxon>Pseudomonadota</taxon>
        <taxon>Gammaproteobacteria</taxon>
        <taxon>Oceanospirillales</taxon>
        <taxon>Halomonadaceae</taxon>
        <taxon>Billgrantia</taxon>
    </lineage>
</organism>
<keyword evidence="5" id="KW-1185">Reference proteome</keyword>
<evidence type="ECO:0000256" key="1">
    <source>
        <dbReference type="SAM" id="Phobius"/>
    </source>
</evidence>
<dbReference type="InterPro" id="IPR006860">
    <property type="entry name" value="FecR"/>
</dbReference>
<sequence>MVFDDKGRECDDSLADEAMAWFLTMKDPGATEADRRRFEAWLQGSEERAAAFAEAQALWEDVGVPAGLMAERERQRKTPRRLAKAPAWAAAACLLLMVSLAAGLWRDPGIVDRWLADLATPPGRSQAVTLDDGSRLFLDADSAVDVEMTAERRQLTLRRGRLWVDVVSEPERAFSVVAGEATTQVLGTRFAVERHAGEVRVTVEEGRVAVSPTGDRSTEAQRTTLEADQALAIHHGAMGAPRDVDASVRLAWTRGQLIFDRAPLGEVAEQLERMAYGRVLVTGEGSAAHRLSGSFPADDPGALLDALEASLGIDVRRLPGTVWLSASADE</sequence>
<dbReference type="Gene3D" id="3.55.50.30">
    <property type="match status" value="1"/>
</dbReference>
<dbReference type="Gene3D" id="2.60.120.1440">
    <property type="match status" value="1"/>
</dbReference>
<keyword evidence="1" id="KW-1133">Transmembrane helix</keyword>
<dbReference type="InterPro" id="IPR032623">
    <property type="entry name" value="FecR_N"/>
</dbReference>
<accession>A0A1G8VQY7</accession>
<dbReference type="PANTHER" id="PTHR30273:SF2">
    <property type="entry name" value="PROTEIN FECR"/>
    <property type="match status" value="1"/>
</dbReference>
<feature type="transmembrane region" description="Helical" evidence="1">
    <location>
        <begin position="85"/>
        <end position="105"/>
    </location>
</feature>
<dbReference type="EMBL" id="FNES01000007">
    <property type="protein sequence ID" value="SDJ68528.1"/>
    <property type="molecule type" value="Genomic_DNA"/>
</dbReference>
<protein>
    <submittedName>
        <fullName evidence="4">FecR family protein</fullName>
    </submittedName>
</protein>
<dbReference type="AlphaFoldDB" id="A0A1G8VQY7"/>
<feature type="domain" description="FecR protein" evidence="2">
    <location>
        <begin position="117"/>
        <end position="208"/>
    </location>
</feature>